<proteinExistence type="predicted"/>
<feature type="region of interest" description="Disordered" evidence="2">
    <location>
        <begin position="537"/>
        <end position="573"/>
    </location>
</feature>
<feature type="repeat" description="ARM" evidence="1">
    <location>
        <begin position="458"/>
        <end position="486"/>
    </location>
</feature>
<dbReference type="Gene3D" id="1.25.10.10">
    <property type="entry name" value="Leucine-rich Repeat Variant"/>
    <property type="match status" value="3"/>
</dbReference>
<feature type="compositionally biased region" description="Low complexity" evidence="2">
    <location>
        <begin position="541"/>
        <end position="554"/>
    </location>
</feature>
<dbReference type="Proteomes" id="UP001431209">
    <property type="component" value="Unassembled WGS sequence"/>
</dbReference>
<dbReference type="PANTHER" id="PTHR46241">
    <property type="entry name" value="ARMADILLO REPEAT-CONTAINING PROTEIN 4 ARMC4"/>
    <property type="match status" value="1"/>
</dbReference>
<dbReference type="SMART" id="SM00185">
    <property type="entry name" value="ARM"/>
    <property type="match status" value="9"/>
</dbReference>
<gene>
    <name evidence="4" type="ORF">AKO1_009080</name>
</gene>
<dbReference type="InterPro" id="IPR016024">
    <property type="entry name" value="ARM-type_fold"/>
</dbReference>
<accession>A0AAW2ZHU3</accession>
<comment type="caution">
    <text evidence="4">The sequence shown here is derived from an EMBL/GenBank/DDBJ whole genome shotgun (WGS) entry which is preliminary data.</text>
</comment>
<protein>
    <submittedName>
        <fullName evidence="4">Supervillin</fullName>
    </submittedName>
</protein>
<keyword evidence="5" id="KW-1185">Reference proteome</keyword>
<evidence type="ECO:0000256" key="1">
    <source>
        <dbReference type="PROSITE-ProRule" id="PRU00259"/>
    </source>
</evidence>
<dbReference type="Gene3D" id="1.10.950.10">
    <property type="entry name" value="Villin headpiece domain"/>
    <property type="match status" value="1"/>
</dbReference>
<reference evidence="4 5" key="1">
    <citation type="submission" date="2024-03" db="EMBL/GenBank/DDBJ databases">
        <title>The Acrasis kona genome and developmental transcriptomes reveal deep origins of eukaryotic multicellular pathways.</title>
        <authorList>
            <person name="Sheikh S."/>
            <person name="Fu C.-J."/>
            <person name="Brown M.W."/>
            <person name="Baldauf S.L."/>
        </authorList>
    </citation>
    <scope>NUCLEOTIDE SEQUENCE [LARGE SCALE GENOMIC DNA]</scope>
    <source>
        <strain evidence="4 5">ATCC MYA-3509</strain>
    </source>
</reference>
<dbReference type="GO" id="GO:0007010">
    <property type="term" value="P:cytoskeleton organization"/>
    <property type="evidence" value="ECO:0007669"/>
    <property type="project" value="InterPro"/>
</dbReference>
<sequence>MTDNGEQTKNKHSVEELLSILRTQNVIELKTKALTNLANLATEDVHREEILEQDGIQDIIKHLTEVSYPKTQIRASICILNLSVSNRAKILLRDAGVIDSLLTLVRNHDELSKAAEYAAGALNNLLQESTIQKYTANKDGLQTMVNLLKEVEPNEVETTQYTVGCISLLCIVPEVAQDFFVHHEGLNTLIKYINESQDQEVVSRATAALWNVAMTPKNRELFYGRQDVVEKLFELIKHEDLEIATNCLVTLGLLCINDTLCETIKSLPQSLETVVQLLQSTTDEEFRGFCLMFIGNMSQSDAEVRDRVRELEALPLIVDQLDSTIGDVLGKAVAALLILAVNRTNSEFFVHQTNTLEKLIPVLFMEHDDDPSDEALEIIRTGITALGIMAYYDENKERIISDLGHDALLQCVQRFVTQDPELEKHVIFGDTEVIDKLTCAILNLSTEQQVRDLFMEEGGLETLIHLLDHPDHDIRNNAAASLCNMALDPTIKSRIKNLNAFKKLLIIMQENLTDQANQKTVRRAIKKEKLIRKKLQTRTFTRPSVTPGTSTPSTVQEEPTSEESPIRRGPPVKKSIKMISDDDLLQLITQPVVTPSSTISIDSSSSTPQSTTSLTSSPLMINVNNITDEEELNQRFDKIQMRSMNSWVHSKMRTLLETAGQAKASMGRVLEKQTGYIPETDESEILPLAALQTGKRYPDWVDTNAREKYLSDDDFSLAFNGISRKEFASYPDWKRGNLKKAVGLF</sequence>
<dbReference type="InterPro" id="IPR036886">
    <property type="entry name" value="Villin_headpiece_dom_sf"/>
</dbReference>
<dbReference type="SUPFAM" id="SSF48371">
    <property type="entry name" value="ARM repeat"/>
    <property type="match status" value="2"/>
</dbReference>
<dbReference type="InterPro" id="IPR003128">
    <property type="entry name" value="Villin_headpiece"/>
</dbReference>
<dbReference type="Pfam" id="PF00514">
    <property type="entry name" value="Arm"/>
    <property type="match status" value="1"/>
</dbReference>
<dbReference type="SMART" id="SM00153">
    <property type="entry name" value="VHP"/>
    <property type="match status" value="1"/>
</dbReference>
<name>A0AAW2ZHU3_9EUKA</name>
<feature type="repeat" description="ARM" evidence="1">
    <location>
        <begin position="12"/>
        <end position="55"/>
    </location>
</feature>
<dbReference type="AlphaFoldDB" id="A0AAW2ZHU3"/>
<feature type="region of interest" description="Disordered" evidence="2">
    <location>
        <begin position="596"/>
        <end position="616"/>
    </location>
</feature>
<organism evidence="4 5">
    <name type="scientific">Acrasis kona</name>
    <dbReference type="NCBI Taxonomy" id="1008807"/>
    <lineage>
        <taxon>Eukaryota</taxon>
        <taxon>Discoba</taxon>
        <taxon>Heterolobosea</taxon>
        <taxon>Tetramitia</taxon>
        <taxon>Eutetramitia</taxon>
        <taxon>Acrasidae</taxon>
        <taxon>Acrasis</taxon>
    </lineage>
</organism>
<dbReference type="GO" id="GO:0003779">
    <property type="term" value="F:actin binding"/>
    <property type="evidence" value="ECO:0007669"/>
    <property type="project" value="InterPro"/>
</dbReference>
<dbReference type="PROSITE" id="PS50176">
    <property type="entry name" value="ARM_REPEAT"/>
    <property type="match status" value="3"/>
</dbReference>
<dbReference type="PROSITE" id="PS51089">
    <property type="entry name" value="HP"/>
    <property type="match status" value="1"/>
</dbReference>
<dbReference type="InterPro" id="IPR011989">
    <property type="entry name" value="ARM-like"/>
</dbReference>
<evidence type="ECO:0000313" key="4">
    <source>
        <dbReference type="EMBL" id="KAL0489025.1"/>
    </source>
</evidence>
<dbReference type="SUPFAM" id="SSF47050">
    <property type="entry name" value="VHP, Villin headpiece domain"/>
    <property type="match status" value="1"/>
</dbReference>
<dbReference type="EMBL" id="JAOPGA020001506">
    <property type="protein sequence ID" value="KAL0489025.1"/>
    <property type="molecule type" value="Genomic_DNA"/>
</dbReference>
<evidence type="ECO:0000256" key="2">
    <source>
        <dbReference type="SAM" id="MobiDB-lite"/>
    </source>
</evidence>
<feature type="domain" description="HP" evidence="3">
    <location>
        <begin position="680"/>
        <end position="745"/>
    </location>
</feature>
<dbReference type="PANTHER" id="PTHR46241:SF1">
    <property type="entry name" value="OUTER DYNEIN ARM-DOCKING COMPLEX SUBUNIT 2"/>
    <property type="match status" value="1"/>
</dbReference>
<dbReference type="Pfam" id="PF02209">
    <property type="entry name" value="VHP"/>
    <property type="match status" value="1"/>
</dbReference>
<dbReference type="InterPro" id="IPR000225">
    <property type="entry name" value="Armadillo"/>
</dbReference>
<evidence type="ECO:0000313" key="5">
    <source>
        <dbReference type="Proteomes" id="UP001431209"/>
    </source>
</evidence>
<feature type="repeat" description="ARM" evidence="1">
    <location>
        <begin position="96"/>
        <end position="125"/>
    </location>
</feature>
<evidence type="ECO:0000259" key="3">
    <source>
        <dbReference type="PROSITE" id="PS51089"/>
    </source>
</evidence>